<evidence type="ECO:0000313" key="1">
    <source>
        <dbReference type="EMBL" id="KAF2475185.1"/>
    </source>
</evidence>
<evidence type="ECO:0000313" key="2">
    <source>
        <dbReference type="Proteomes" id="UP000799755"/>
    </source>
</evidence>
<sequence>MSSAVGIGWRDEFAERDVTVLQKFIKQHPLGALITAIPENLLGGNSFPVLQTTFIPFVLDTPDSTEPESKSGSLGTLRGHIARKNPHAQALIRVMNLRTPVPESDPNSPTGTVLSQEVMILFNGPVNSYVTPSFYTATKPTSGKVVPTWNFSAVQAYGTLKLYYDPAYRSTSFFLGKQLTDLTHHGEEVLMGFSQPWKVSDAPASFTHQLSKAILGVEIKIMRLEGKWKIGQETAARDQLGTIRGFRAMGTEAGEQMAKMIEERGAIGSRSSKKGG</sequence>
<accession>A0ACB6R807</accession>
<keyword evidence="2" id="KW-1185">Reference proteome</keyword>
<dbReference type="EMBL" id="MU003496">
    <property type="protein sequence ID" value="KAF2475185.1"/>
    <property type="molecule type" value="Genomic_DNA"/>
</dbReference>
<organism evidence="1 2">
    <name type="scientific">Lindgomyces ingoldianus</name>
    <dbReference type="NCBI Taxonomy" id="673940"/>
    <lineage>
        <taxon>Eukaryota</taxon>
        <taxon>Fungi</taxon>
        <taxon>Dikarya</taxon>
        <taxon>Ascomycota</taxon>
        <taxon>Pezizomycotina</taxon>
        <taxon>Dothideomycetes</taxon>
        <taxon>Pleosporomycetidae</taxon>
        <taxon>Pleosporales</taxon>
        <taxon>Lindgomycetaceae</taxon>
        <taxon>Lindgomyces</taxon>
    </lineage>
</organism>
<dbReference type="Proteomes" id="UP000799755">
    <property type="component" value="Unassembled WGS sequence"/>
</dbReference>
<gene>
    <name evidence="1" type="ORF">BDR25DRAFT_382019</name>
</gene>
<name>A0ACB6R807_9PLEO</name>
<reference evidence="1" key="1">
    <citation type="journal article" date="2020" name="Stud. Mycol.">
        <title>101 Dothideomycetes genomes: a test case for predicting lifestyles and emergence of pathogens.</title>
        <authorList>
            <person name="Haridas S."/>
            <person name="Albert R."/>
            <person name="Binder M."/>
            <person name="Bloem J."/>
            <person name="Labutti K."/>
            <person name="Salamov A."/>
            <person name="Andreopoulos B."/>
            <person name="Baker S."/>
            <person name="Barry K."/>
            <person name="Bills G."/>
            <person name="Bluhm B."/>
            <person name="Cannon C."/>
            <person name="Castanera R."/>
            <person name="Culley D."/>
            <person name="Daum C."/>
            <person name="Ezra D."/>
            <person name="Gonzalez J."/>
            <person name="Henrissat B."/>
            <person name="Kuo A."/>
            <person name="Liang C."/>
            <person name="Lipzen A."/>
            <person name="Lutzoni F."/>
            <person name="Magnuson J."/>
            <person name="Mondo S."/>
            <person name="Nolan M."/>
            <person name="Ohm R."/>
            <person name="Pangilinan J."/>
            <person name="Park H.-J."/>
            <person name="Ramirez L."/>
            <person name="Alfaro M."/>
            <person name="Sun H."/>
            <person name="Tritt A."/>
            <person name="Yoshinaga Y."/>
            <person name="Zwiers L.-H."/>
            <person name="Turgeon B."/>
            <person name="Goodwin S."/>
            <person name="Spatafora J."/>
            <person name="Crous P."/>
            <person name="Grigoriev I."/>
        </authorList>
    </citation>
    <scope>NUCLEOTIDE SEQUENCE</scope>
    <source>
        <strain evidence="1">ATCC 200398</strain>
    </source>
</reference>
<comment type="caution">
    <text evidence="1">The sequence shown here is derived from an EMBL/GenBank/DDBJ whole genome shotgun (WGS) entry which is preliminary data.</text>
</comment>
<protein>
    <submittedName>
        <fullName evidence="1">Uncharacterized protein</fullName>
    </submittedName>
</protein>
<proteinExistence type="predicted"/>